<sequence>MIQRELDYKINNTFFWTDSKSVLRYCANESTRFHTFVANRVAVIREESKMQQWKFIDTKCNPADDASRGLIVNSFLQNKRWLEGPSFLWQPQSEWPSGKSDWVIPDGDPEVKKQVNAMVVNESATVMDRLTYFSNWMKLKATVGWLLVAKDNLKNWVVERKKIKESLMEMGVDSSQQSQLVKQRMKNIKVAAMKQAKGSFRHQALSVERLQKAEKAILGYVQQQHFSDEIAALQDCKSTGNKKWVKRSSPLYKLDPFWQNGLLRVGGRLDRSALPNEMKHPEASHISRLILEDIHRCVGHLGRNSMLAKLRQKYWILCANTLIRQIVSRCVCCRRYRARAGEQMMANLPIDRLTPGEAPFNRTGADYFGPLEVKRERSRVKRYGIVFTCLTTRAIHLEVAHSLDTDSCINGLRRFIARRGPVKVIRSDNGTNFVGAKRELQEEIAKWNQVKISGALRQDNVTWTFNPPATWTFNPPAGLHFGGIWECQIRTIRKILFSLLRDQMISIDDESLQTLF</sequence>
<dbReference type="InterPro" id="IPR012337">
    <property type="entry name" value="RNaseH-like_sf"/>
</dbReference>
<keyword evidence="2" id="KW-1185">Reference proteome</keyword>
<accession>A0ABM0MQY9</accession>
<dbReference type="PANTHER" id="PTHR47331:SF1">
    <property type="entry name" value="GAG-LIKE PROTEIN"/>
    <property type="match status" value="1"/>
</dbReference>
<dbReference type="InterPro" id="IPR041588">
    <property type="entry name" value="Integrase_H2C2"/>
</dbReference>
<dbReference type="PANTHER" id="PTHR47331">
    <property type="entry name" value="PHD-TYPE DOMAIN-CONTAINING PROTEIN"/>
    <property type="match status" value="1"/>
</dbReference>
<name>A0ABM0MQY9_SACKO</name>
<evidence type="ECO:0000313" key="3">
    <source>
        <dbReference type="RefSeq" id="XP_006822430.1"/>
    </source>
</evidence>
<reference evidence="3" key="1">
    <citation type="submission" date="2025-08" db="UniProtKB">
        <authorList>
            <consortium name="RefSeq"/>
        </authorList>
    </citation>
    <scope>IDENTIFICATION</scope>
    <source>
        <tissue evidence="3">Testes</tissue>
    </source>
</reference>
<dbReference type="Gene3D" id="1.10.340.70">
    <property type="match status" value="1"/>
</dbReference>
<gene>
    <name evidence="3" type="primary">LOC102801455</name>
</gene>
<dbReference type="Proteomes" id="UP000694865">
    <property type="component" value="Unplaced"/>
</dbReference>
<evidence type="ECO:0000259" key="1">
    <source>
        <dbReference type="Pfam" id="PF17921"/>
    </source>
</evidence>
<feature type="domain" description="Integrase zinc-binding" evidence="1">
    <location>
        <begin position="288"/>
        <end position="338"/>
    </location>
</feature>
<dbReference type="RefSeq" id="XP_006822430.1">
    <property type="nucleotide sequence ID" value="XM_006822367.1"/>
</dbReference>
<organism evidence="2 3">
    <name type="scientific">Saccoglossus kowalevskii</name>
    <name type="common">Acorn worm</name>
    <dbReference type="NCBI Taxonomy" id="10224"/>
    <lineage>
        <taxon>Eukaryota</taxon>
        <taxon>Metazoa</taxon>
        <taxon>Hemichordata</taxon>
        <taxon>Enteropneusta</taxon>
        <taxon>Harrimaniidae</taxon>
        <taxon>Saccoglossus</taxon>
    </lineage>
</organism>
<feature type="non-terminal residue" evidence="3">
    <location>
        <position position="516"/>
    </location>
</feature>
<protein>
    <submittedName>
        <fullName evidence="3">Uncharacterized protein LOC102801455</fullName>
    </submittedName>
</protein>
<dbReference type="Pfam" id="PF17921">
    <property type="entry name" value="Integrase_H2C2"/>
    <property type="match status" value="1"/>
</dbReference>
<evidence type="ECO:0000313" key="2">
    <source>
        <dbReference type="Proteomes" id="UP000694865"/>
    </source>
</evidence>
<dbReference type="SUPFAM" id="SSF53098">
    <property type="entry name" value="Ribonuclease H-like"/>
    <property type="match status" value="1"/>
</dbReference>
<proteinExistence type="predicted"/>
<dbReference type="InterPro" id="IPR036397">
    <property type="entry name" value="RNaseH_sf"/>
</dbReference>
<dbReference type="Gene3D" id="3.30.420.10">
    <property type="entry name" value="Ribonuclease H-like superfamily/Ribonuclease H"/>
    <property type="match status" value="1"/>
</dbReference>
<dbReference type="GeneID" id="102801455"/>